<feature type="region of interest" description="Disordered" evidence="1">
    <location>
        <begin position="132"/>
        <end position="199"/>
    </location>
</feature>
<comment type="caution">
    <text evidence="2">The sequence shown here is derived from an EMBL/GenBank/DDBJ whole genome shotgun (WGS) entry which is preliminary data.</text>
</comment>
<gene>
    <name evidence="2" type="ORF">NDU88_008004</name>
</gene>
<dbReference type="EMBL" id="JANPWB010000003">
    <property type="protein sequence ID" value="KAJ1204223.1"/>
    <property type="molecule type" value="Genomic_DNA"/>
</dbReference>
<dbReference type="Proteomes" id="UP001066276">
    <property type="component" value="Chromosome 2_1"/>
</dbReference>
<sequence>MSTYTDRIYIIVINTFNTTIHSRKQPWCRGARFIYWNGLSEHKLPGRRDAHARPFHAPLGNHCQEDEPEMHRTSSPLLFSISPTSSSTATLQHGGLYKSTYMLRVKHCASLGCSPLPTMKDISEMCTWCRARSQQPPPPSAPHPLLQPPRSTAQAVAAHVTGPASCRPGSQWRAPRGPQIPPARKPWPIQARRGARERR</sequence>
<organism evidence="2 3">
    <name type="scientific">Pleurodeles waltl</name>
    <name type="common">Iberian ribbed newt</name>
    <dbReference type="NCBI Taxonomy" id="8319"/>
    <lineage>
        <taxon>Eukaryota</taxon>
        <taxon>Metazoa</taxon>
        <taxon>Chordata</taxon>
        <taxon>Craniata</taxon>
        <taxon>Vertebrata</taxon>
        <taxon>Euteleostomi</taxon>
        <taxon>Amphibia</taxon>
        <taxon>Batrachia</taxon>
        <taxon>Caudata</taxon>
        <taxon>Salamandroidea</taxon>
        <taxon>Salamandridae</taxon>
        <taxon>Pleurodelinae</taxon>
        <taxon>Pleurodeles</taxon>
    </lineage>
</organism>
<evidence type="ECO:0000256" key="1">
    <source>
        <dbReference type="SAM" id="MobiDB-lite"/>
    </source>
</evidence>
<evidence type="ECO:0000313" key="2">
    <source>
        <dbReference type="EMBL" id="KAJ1204223.1"/>
    </source>
</evidence>
<reference evidence="2" key="1">
    <citation type="journal article" date="2022" name="bioRxiv">
        <title>Sequencing and chromosome-scale assembly of the giantPleurodeles waltlgenome.</title>
        <authorList>
            <person name="Brown T."/>
            <person name="Elewa A."/>
            <person name="Iarovenko S."/>
            <person name="Subramanian E."/>
            <person name="Araus A.J."/>
            <person name="Petzold A."/>
            <person name="Susuki M."/>
            <person name="Suzuki K.-i.T."/>
            <person name="Hayashi T."/>
            <person name="Toyoda A."/>
            <person name="Oliveira C."/>
            <person name="Osipova E."/>
            <person name="Leigh N.D."/>
            <person name="Simon A."/>
            <person name="Yun M.H."/>
        </authorList>
    </citation>
    <scope>NUCLEOTIDE SEQUENCE</scope>
    <source>
        <strain evidence="2">20211129_DDA</strain>
        <tissue evidence="2">Liver</tissue>
    </source>
</reference>
<protein>
    <submittedName>
        <fullName evidence="2">Uncharacterized protein</fullName>
    </submittedName>
</protein>
<proteinExistence type="predicted"/>
<name>A0AAV7VSE1_PLEWA</name>
<keyword evidence="3" id="KW-1185">Reference proteome</keyword>
<accession>A0AAV7VSE1</accession>
<feature type="compositionally biased region" description="Pro residues" evidence="1">
    <location>
        <begin position="135"/>
        <end position="147"/>
    </location>
</feature>
<evidence type="ECO:0000313" key="3">
    <source>
        <dbReference type="Proteomes" id="UP001066276"/>
    </source>
</evidence>
<dbReference type="AlphaFoldDB" id="A0AAV7VSE1"/>